<dbReference type="Gene3D" id="3.30.1330.60">
    <property type="entry name" value="OmpA-like domain"/>
    <property type="match status" value="1"/>
</dbReference>
<sequence length="277" mass="31384">MKKVILTVFSLALFVSCVSKKKYVALEEQNQEIKSQLVKERLKNEDLEQKFTEIQNRVDTYHNKINSLTAENNVKLETVEGAVINEETKAKMRKTLENVDPALVSGAKTLKDSMNLAVSHNIQKSMKTESLNDDEDVNVFIDETMVMISVSDKLLFKTASTNISNKADKLFEKLANIIKSEPSIEVYIEGHTDSRSISNSRMKDNWDLSVLRATSVVRKLQNDYGVPPEQLIAAGRSSYHPLAANDSNENRSKNRRTRIALLPDINKFFALMSEQEK</sequence>
<dbReference type="RefSeq" id="WP_379810412.1">
    <property type="nucleotide sequence ID" value="NZ_JBHUPC010000010.1"/>
</dbReference>
<protein>
    <submittedName>
        <fullName evidence="4">Flagellar motor protein MotB</fullName>
    </submittedName>
</protein>
<evidence type="ECO:0000256" key="1">
    <source>
        <dbReference type="PROSITE-ProRule" id="PRU00473"/>
    </source>
</evidence>
<dbReference type="PANTHER" id="PTHR30329:SF21">
    <property type="entry name" value="LIPOPROTEIN YIAD-RELATED"/>
    <property type="match status" value="1"/>
</dbReference>
<evidence type="ECO:0000313" key="4">
    <source>
        <dbReference type="EMBL" id="MFD2890895.1"/>
    </source>
</evidence>
<gene>
    <name evidence="4" type="ORF">ACFS5J_02585</name>
</gene>
<dbReference type="Proteomes" id="UP001597534">
    <property type="component" value="Unassembled WGS sequence"/>
</dbReference>
<evidence type="ECO:0000313" key="5">
    <source>
        <dbReference type="Proteomes" id="UP001597534"/>
    </source>
</evidence>
<keyword evidence="2" id="KW-0175">Coiled coil</keyword>
<keyword evidence="1" id="KW-0472">Membrane</keyword>
<evidence type="ECO:0000256" key="2">
    <source>
        <dbReference type="SAM" id="Coils"/>
    </source>
</evidence>
<dbReference type="InterPro" id="IPR050330">
    <property type="entry name" value="Bact_OuterMem_StrucFunc"/>
</dbReference>
<comment type="caution">
    <text evidence="4">The sequence shown here is derived from an EMBL/GenBank/DDBJ whole genome shotgun (WGS) entry which is preliminary data.</text>
</comment>
<dbReference type="InterPro" id="IPR006665">
    <property type="entry name" value="OmpA-like"/>
</dbReference>
<dbReference type="PROSITE" id="PS51123">
    <property type="entry name" value="OMPA_2"/>
    <property type="match status" value="1"/>
</dbReference>
<dbReference type="PROSITE" id="PS51257">
    <property type="entry name" value="PROKAR_LIPOPROTEIN"/>
    <property type="match status" value="1"/>
</dbReference>
<dbReference type="SUPFAM" id="SSF103088">
    <property type="entry name" value="OmpA-like"/>
    <property type="match status" value="1"/>
</dbReference>
<accession>A0ABW5YIU2</accession>
<keyword evidence="4" id="KW-0966">Cell projection</keyword>
<dbReference type="EMBL" id="JBHUPC010000010">
    <property type="protein sequence ID" value="MFD2890895.1"/>
    <property type="molecule type" value="Genomic_DNA"/>
</dbReference>
<dbReference type="CDD" id="cd07185">
    <property type="entry name" value="OmpA_C-like"/>
    <property type="match status" value="1"/>
</dbReference>
<dbReference type="PANTHER" id="PTHR30329">
    <property type="entry name" value="STATOR ELEMENT OF FLAGELLAR MOTOR COMPLEX"/>
    <property type="match status" value="1"/>
</dbReference>
<evidence type="ECO:0000259" key="3">
    <source>
        <dbReference type="PROSITE" id="PS51123"/>
    </source>
</evidence>
<feature type="domain" description="OmpA-like" evidence="3">
    <location>
        <begin position="143"/>
        <end position="265"/>
    </location>
</feature>
<dbReference type="Pfam" id="PF00691">
    <property type="entry name" value="OmpA"/>
    <property type="match status" value="1"/>
</dbReference>
<dbReference type="InterPro" id="IPR036737">
    <property type="entry name" value="OmpA-like_sf"/>
</dbReference>
<organism evidence="4 5">
    <name type="scientific">Flavobacterium chuncheonense</name>
    <dbReference type="NCBI Taxonomy" id="2026653"/>
    <lineage>
        <taxon>Bacteria</taxon>
        <taxon>Pseudomonadati</taxon>
        <taxon>Bacteroidota</taxon>
        <taxon>Flavobacteriia</taxon>
        <taxon>Flavobacteriales</taxon>
        <taxon>Flavobacteriaceae</taxon>
        <taxon>Flavobacterium</taxon>
    </lineage>
</organism>
<keyword evidence="5" id="KW-1185">Reference proteome</keyword>
<proteinExistence type="predicted"/>
<reference evidence="5" key="1">
    <citation type="journal article" date="2019" name="Int. J. Syst. Evol. Microbiol.">
        <title>The Global Catalogue of Microorganisms (GCM) 10K type strain sequencing project: providing services to taxonomists for standard genome sequencing and annotation.</title>
        <authorList>
            <consortium name="The Broad Institute Genomics Platform"/>
            <consortium name="The Broad Institute Genome Sequencing Center for Infectious Disease"/>
            <person name="Wu L."/>
            <person name="Ma J."/>
        </authorList>
    </citation>
    <scope>NUCLEOTIDE SEQUENCE [LARGE SCALE GENOMIC DNA]</scope>
    <source>
        <strain evidence="5">KCTC 22671</strain>
    </source>
</reference>
<keyword evidence="4" id="KW-0969">Cilium</keyword>
<feature type="coiled-coil region" evidence="2">
    <location>
        <begin position="23"/>
        <end position="64"/>
    </location>
</feature>
<keyword evidence="4" id="KW-0282">Flagellum</keyword>
<name>A0ABW5YIU2_9FLAO</name>